<gene>
    <name evidence="3" type="ORF">N0V89_003206</name>
</gene>
<dbReference type="InterPro" id="IPR012337">
    <property type="entry name" value="RNaseH-like_sf"/>
</dbReference>
<dbReference type="AlphaFoldDB" id="A0A9W8XWA3"/>
<accession>A0A9W8XWA3</accession>
<protein>
    <recommendedName>
        <fullName evidence="2">Piwi domain-containing protein</fullName>
    </recommendedName>
</protein>
<organism evidence="3 4">
    <name type="scientific">Didymosphaeria variabile</name>
    <dbReference type="NCBI Taxonomy" id="1932322"/>
    <lineage>
        <taxon>Eukaryota</taxon>
        <taxon>Fungi</taxon>
        <taxon>Dikarya</taxon>
        <taxon>Ascomycota</taxon>
        <taxon>Pezizomycotina</taxon>
        <taxon>Dothideomycetes</taxon>
        <taxon>Pleosporomycetidae</taxon>
        <taxon>Pleosporales</taxon>
        <taxon>Massarineae</taxon>
        <taxon>Didymosphaeriaceae</taxon>
        <taxon>Didymosphaeria</taxon>
    </lineage>
</organism>
<dbReference type="OrthoDB" id="3800893at2759"/>
<dbReference type="InterPro" id="IPR003165">
    <property type="entry name" value="Piwi"/>
</dbReference>
<dbReference type="Proteomes" id="UP001140513">
    <property type="component" value="Unassembled WGS sequence"/>
</dbReference>
<feature type="region of interest" description="Disordered" evidence="1">
    <location>
        <begin position="496"/>
        <end position="520"/>
    </location>
</feature>
<feature type="region of interest" description="Disordered" evidence="1">
    <location>
        <begin position="973"/>
        <end position="1017"/>
    </location>
</feature>
<evidence type="ECO:0000313" key="4">
    <source>
        <dbReference type="Proteomes" id="UP001140513"/>
    </source>
</evidence>
<keyword evidence="4" id="KW-1185">Reference proteome</keyword>
<proteinExistence type="predicted"/>
<dbReference type="SUPFAM" id="SSF53098">
    <property type="entry name" value="Ribonuclease H-like"/>
    <property type="match status" value="1"/>
</dbReference>
<dbReference type="EMBL" id="JAPEUX010000002">
    <property type="protein sequence ID" value="KAJ4358622.1"/>
    <property type="molecule type" value="Genomic_DNA"/>
</dbReference>
<dbReference type="InterPro" id="IPR036085">
    <property type="entry name" value="PAZ_dom_sf"/>
</dbReference>
<dbReference type="GO" id="GO:0003676">
    <property type="term" value="F:nucleic acid binding"/>
    <property type="evidence" value="ECO:0007669"/>
    <property type="project" value="InterPro"/>
</dbReference>
<sequence length="1040" mass="116332">MPSGSKTSLGSLIFSLDNLPTFYVTEIETMDSDDEQCLSRKLRCSAIGDFLKTKNFFFPYAVNHNAKRNQLNPSPFYNKDNKGPIDYLIIPCQTKGDLETWVQNSLEHHNSGVKLHDKEARRDLTGELQYRAIYCRFKSGARIVSPNATDDMERKLYARCLDTFVCTRVNKRKDWVNGTNPANKDWILDKSLGSIDPVLKTKGLAQYCSVRTHAEPVLNLDAKELHLKLDLALCLDKSIEAPDLLFEYLGNNVLGSISAEQLSLIKGVLVGLEVRYLDPQKNTYSDTDKPNGIIQTAPRTSQRLSVSRTLRKTPSIATFGRTPVQPIYNLARPDTPVEVEYQSSKQDQSTTQKVATYRIQDIRSSVEVSRFLPQRAKADGTFSISEDTEEKPISVAAYFETFKNSKLKYPNLPLVKVRHDTWIPLEFLEVIKGQALRNTGHLTDFVKMASLNFADLNQHQNDSFAAIDEEENPHLKGQAQERLPIFKRGPLNFVSPAKVHTRPTPKSSEAESKSPERLESEPVQARLIYIPSNSADTAESESFLTFVARGLHQATGSESSAIKFSKPKTTLIEVEKPLLLERFMNSEEANDVLIVVVDHSGRTKGAVDQIRAEVHRYAEQIMGCIAVCISKQDLERSFHTNVPIERKTYAKHSYFPKGLLRKINLMLGGTNYKSALETEPLEALSTQMRDIAKEAGKAISHADSVGNAMIFGAHVSHPGSIAGVSCPSVAAVVATDNNTVHYLGAARVQPTVRETTQRRGYGGDKPGIKHSMQSRILGLKSMIRERLLNSSDPSPSVIFFRHGLDPNLESGVIEKEKADIKEAFEDYFDPKPIKLTYIVVTNNSFVVPTDQLVVSSGFAIEQTSKPKYWYSIEGDDLEIPTRLLRGLVKRLNQRNQLGAEVSIALPIHFAQKLARRVFDYFHFYATDSASLVPSILGPTSYKERKDGYITDRAIKQIIENQIYSRGHAGAVVSDEEVADQGSTQNDPGDESPKNESINGEKKGDTEDTEVEQHEKAEIGIINSIVESPWKRNLSNQMFYL</sequence>
<comment type="caution">
    <text evidence="3">The sequence shown here is derived from an EMBL/GenBank/DDBJ whole genome shotgun (WGS) entry which is preliminary data.</text>
</comment>
<dbReference type="RefSeq" id="XP_056075481.1">
    <property type="nucleotide sequence ID" value="XM_056212008.1"/>
</dbReference>
<feature type="compositionally biased region" description="Basic and acidic residues" evidence="1">
    <location>
        <begin position="990"/>
        <end position="1017"/>
    </location>
</feature>
<dbReference type="SMART" id="SM00950">
    <property type="entry name" value="Piwi"/>
    <property type="match status" value="1"/>
</dbReference>
<evidence type="ECO:0000256" key="1">
    <source>
        <dbReference type="SAM" id="MobiDB-lite"/>
    </source>
</evidence>
<reference evidence="3" key="1">
    <citation type="submission" date="2022-10" db="EMBL/GenBank/DDBJ databases">
        <title>Tapping the CABI collections for fungal endophytes: first genome assemblies for Collariella, Neodidymelliopsis, Ascochyta clinopodiicola, Didymella pomorum, Didymosphaeria variabile, Neocosmospora piperis and Neocucurbitaria cava.</title>
        <authorList>
            <person name="Hill R."/>
        </authorList>
    </citation>
    <scope>NUCLEOTIDE SEQUENCE</scope>
    <source>
        <strain evidence="3">IMI 356815</strain>
    </source>
</reference>
<dbReference type="Pfam" id="PF02171">
    <property type="entry name" value="Piwi"/>
    <property type="match status" value="1"/>
</dbReference>
<feature type="domain" description="Piwi" evidence="2">
    <location>
        <begin position="624"/>
        <end position="922"/>
    </location>
</feature>
<evidence type="ECO:0000259" key="2">
    <source>
        <dbReference type="SMART" id="SM00950"/>
    </source>
</evidence>
<feature type="compositionally biased region" description="Basic and acidic residues" evidence="1">
    <location>
        <begin position="508"/>
        <end position="520"/>
    </location>
</feature>
<dbReference type="SUPFAM" id="SSF101690">
    <property type="entry name" value="PAZ domain"/>
    <property type="match status" value="1"/>
</dbReference>
<dbReference type="InterPro" id="IPR036397">
    <property type="entry name" value="RNaseH_sf"/>
</dbReference>
<dbReference type="GeneID" id="80906736"/>
<dbReference type="PANTHER" id="PTHR22891">
    <property type="entry name" value="EUKARYOTIC TRANSLATION INITIATION FACTOR 2C"/>
    <property type="match status" value="1"/>
</dbReference>
<name>A0A9W8XWA3_9PLEO</name>
<dbReference type="Gene3D" id="3.30.420.10">
    <property type="entry name" value="Ribonuclease H-like superfamily/Ribonuclease H"/>
    <property type="match status" value="1"/>
</dbReference>
<evidence type="ECO:0000313" key="3">
    <source>
        <dbReference type="EMBL" id="KAJ4358622.1"/>
    </source>
</evidence>
<dbReference type="Gene3D" id="2.170.260.10">
    <property type="entry name" value="paz domain"/>
    <property type="match status" value="1"/>
</dbReference>